<keyword evidence="6 8" id="KW-1133">Transmembrane helix</keyword>
<dbReference type="GO" id="GO:0005737">
    <property type="term" value="C:cytoplasm"/>
    <property type="evidence" value="ECO:0007669"/>
    <property type="project" value="TreeGrafter"/>
</dbReference>
<comment type="subcellular location">
    <subcellularLocation>
        <location evidence="1">Membrane</location>
        <topology evidence="1">Single-pass membrane protein</topology>
    </subcellularLocation>
</comment>
<keyword evidence="7 8" id="KW-0472">Membrane</keyword>
<accession>W9R4N9</accession>
<dbReference type="EMBL" id="KE344284">
    <property type="protein sequence ID" value="EXB56316.1"/>
    <property type="molecule type" value="Genomic_DNA"/>
</dbReference>
<proteinExistence type="inferred from homology"/>
<name>W9R4N9_9ROSA</name>
<keyword evidence="5 8" id="KW-0812">Transmembrane</keyword>
<comment type="similarity">
    <text evidence="2 8">Belongs to the glycosyltransferase 92 family.</text>
</comment>
<evidence type="ECO:0000256" key="8">
    <source>
        <dbReference type="RuleBase" id="RU366017"/>
    </source>
</evidence>
<dbReference type="GO" id="GO:0016757">
    <property type="term" value="F:glycosyltransferase activity"/>
    <property type="evidence" value="ECO:0007669"/>
    <property type="project" value="UniProtKB-UniRule"/>
</dbReference>
<gene>
    <name evidence="9" type="ORF">L484_024858</name>
</gene>
<organism evidence="9 10">
    <name type="scientific">Morus notabilis</name>
    <dbReference type="NCBI Taxonomy" id="981085"/>
    <lineage>
        <taxon>Eukaryota</taxon>
        <taxon>Viridiplantae</taxon>
        <taxon>Streptophyta</taxon>
        <taxon>Embryophyta</taxon>
        <taxon>Tracheophyta</taxon>
        <taxon>Spermatophyta</taxon>
        <taxon>Magnoliopsida</taxon>
        <taxon>eudicotyledons</taxon>
        <taxon>Gunneridae</taxon>
        <taxon>Pentapetalae</taxon>
        <taxon>rosids</taxon>
        <taxon>fabids</taxon>
        <taxon>Rosales</taxon>
        <taxon>Moraceae</taxon>
        <taxon>Moreae</taxon>
        <taxon>Morus</taxon>
    </lineage>
</organism>
<dbReference type="InterPro" id="IPR008166">
    <property type="entry name" value="Glyco_transf_92"/>
</dbReference>
<dbReference type="STRING" id="981085.W9R4N9"/>
<evidence type="ECO:0000256" key="5">
    <source>
        <dbReference type="ARBA" id="ARBA00022692"/>
    </source>
</evidence>
<keyword evidence="10" id="KW-1185">Reference proteome</keyword>
<evidence type="ECO:0000256" key="1">
    <source>
        <dbReference type="ARBA" id="ARBA00004167"/>
    </source>
</evidence>
<evidence type="ECO:0000256" key="6">
    <source>
        <dbReference type="ARBA" id="ARBA00022989"/>
    </source>
</evidence>
<dbReference type="EC" id="2.4.1.-" evidence="8"/>
<evidence type="ECO:0000313" key="10">
    <source>
        <dbReference type="Proteomes" id="UP000030645"/>
    </source>
</evidence>
<evidence type="ECO:0000256" key="7">
    <source>
        <dbReference type="ARBA" id="ARBA00023136"/>
    </source>
</evidence>
<dbReference type="AlphaFoldDB" id="W9R4N9"/>
<dbReference type="PANTHER" id="PTHR21461">
    <property type="entry name" value="GLYCOSYLTRANSFERASE FAMILY 92 PROTEIN"/>
    <property type="match status" value="1"/>
</dbReference>
<dbReference type="Pfam" id="PF01697">
    <property type="entry name" value="Glyco_transf_92"/>
    <property type="match status" value="1"/>
</dbReference>
<evidence type="ECO:0000256" key="2">
    <source>
        <dbReference type="ARBA" id="ARBA00007647"/>
    </source>
</evidence>
<dbReference type="KEGG" id="mnt:21407580"/>
<dbReference type="GO" id="GO:0016020">
    <property type="term" value="C:membrane"/>
    <property type="evidence" value="ECO:0007669"/>
    <property type="project" value="UniProtKB-SubCell"/>
</dbReference>
<dbReference type="eggNOG" id="ENOG502QTF9">
    <property type="taxonomic scope" value="Eukaryota"/>
</dbReference>
<evidence type="ECO:0000256" key="4">
    <source>
        <dbReference type="ARBA" id="ARBA00022679"/>
    </source>
</evidence>
<dbReference type="Proteomes" id="UP000030645">
    <property type="component" value="Unassembled WGS sequence"/>
</dbReference>
<keyword evidence="3 8" id="KW-0328">Glycosyltransferase</keyword>
<dbReference type="PANTHER" id="PTHR21461:SF69">
    <property type="entry name" value="GLYCOSYLTRANSFERASE FAMILY 92 PROTEIN"/>
    <property type="match status" value="1"/>
</dbReference>
<dbReference type="OrthoDB" id="2526284at2759"/>
<protein>
    <recommendedName>
        <fullName evidence="8">Glycosyltransferase family 92 protein</fullName>
        <ecNumber evidence="8">2.4.1.-</ecNumber>
    </recommendedName>
</protein>
<feature type="transmembrane region" description="Helical" evidence="8">
    <location>
        <begin position="54"/>
        <end position="71"/>
    </location>
</feature>
<keyword evidence="4 8" id="KW-0808">Transferase</keyword>
<evidence type="ECO:0000313" key="9">
    <source>
        <dbReference type="EMBL" id="EXB56316.1"/>
    </source>
</evidence>
<sequence>MAQIMPLADPTLISLPTTHSSSSSSPLLRLSDSHNSSKQGLCHDAMRRRLRPNLFLTFAAIAFFLLLSLHLSRHAFSSQTTATDFLFSSSAAANLRSGNSDHYYNLAIHEDSDLLNNRHVRHVSSVKDSNSTAAASVSVLLTDWEVLVIVSHPVQPLSGDDFVCLFQNGDTSEARYSGVLPMNNRTTYKCTMPNSVRSLRPFFMPVLTKPSTEKEESPPPFQLLELYRWTFLVYESFSTEDDIVLFVKGVNNRQGRNRPPSDLNCVFFYDDGNNYNIATKTAVTSSAQEVFRCAPPELTSLDFNRPIKVSLEILYENMIVPSVAQYIRRCSLANPEPKSLLCAFAMVYNSGKFLKEWVTYYSKIGVDKFILYDNDSNDNLSSVVEELNGKGYNVTTLFWVWPKAQEAGFSHSAIYGKDSCSWMMYVDVDEFIYSPSWTSSSKPSDDMLKSLLPRAPPSKPSDGSINIGQVSIKCNDFGPSNQPTHPTAGVTQGYTCRRKAEERHKSILLLEAVDPSLLNVIHHFHLISDKYRSNTISMQRAVVNHYKYQAWSEFRNKFRRRVSTYVADWTEKVNPESKDRTPGLGFEAVEPKGWAKMFCEVRDERLKLLTRKWFGSRTSDGYKMAWENDDRDEE</sequence>
<reference evidence="10" key="1">
    <citation type="submission" date="2013-01" db="EMBL/GenBank/DDBJ databases">
        <title>Draft Genome Sequence of a Mulberry Tree, Morus notabilis C.K. Schneid.</title>
        <authorList>
            <person name="He N."/>
            <person name="Zhao S."/>
        </authorList>
    </citation>
    <scope>NUCLEOTIDE SEQUENCE</scope>
</reference>
<evidence type="ECO:0000256" key="3">
    <source>
        <dbReference type="ARBA" id="ARBA00022676"/>
    </source>
</evidence>